<dbReference type="InterPro" id="IPR046357">
    <property type="entry name" value="PPIase_dom_sf"/>
</dbReference>
<keyword evidence="10" id="KW-1185">Reference proteome</keyword>
<dbReference type="Proteomes" id="UP000594001">
    <property type="component" value="Chromosome"/>
</dbReference>
<evidence type="ECO:0000256" key="4">
    <source>
        <dbReference type="ARBA" id="ARBA00023235"/>
    </source>
</evidence>
<dbReference type="PANTHER" id="PTHR43811:SF19">
    <property type="entry name" value="39 KDA FK506-BINDING NUCLEAR PROTEIN"/>
    <property type="match status" value="1"/>
</dbReference>
<dbReference type="SUPFAM" id="SSF54534">
    <property type="entry name" value="FKBP-like"/>
    <property type="match status" value="1"/>
</dbReference>
<dbReference type="AlphaFoldDB" id="A0A7L9RT60"/>
<protein>
    <recommendedName>
        <fullName evidence="6">Peptidyl-prolyl cis-trans isomerase</fullName>
        <ecNumber evidence="6">5.2.1.8</ecNumber>
    </recommendedName>
</protein>
<evidence type="ECO:0000256" key="6">
    <source>
        <dbReference type="RuleBase" id="RU003915"/>
    </source>
</evidence>
<evidence type="ECO:0000256" key="5">
    <source>
        <dbReference type="PROSITE-ProRule" id="PRU00277"/>
    </source>
</evidence>
<gene>
    <name evidence="9" type="primary">fbp</name>
    <name evidence="9" type="ORF">CPBP_00359</name>
</gene>
<dbReference type="InterPro" id="IPR001179">
    <property type="entry name" value="PPIase_FKBP_dom"/>
</dbReference>
<accession>A0A7L9RT60</accession>
<feature type="chain" id="PRO_5033039971" description="Peptidyl-prolyl cis-trans isomerase" evidence="7">
    <location>
        <begin position="24"/>
        <end position="156"/>
    </location>
</feature>
<sequence length="156" mass="16699">MMHFISKTLFCIGVMCMAISSYAAPSQSKNINQGATQKMTEKDNTITTPSGLKYVDIQEGTGPIPVAGKTVVVHYTGTLENGTKFDSSVDRGDPFRFPIGKGVVIKGWDEGVMSMKVGGKRKLIIPADLGYGSRAIPGVIPANSTLLFDVELISIE</sequence>
<keyword evidence="4 5" id="KW-0413">Isomerase</keyword>
<dbReference type="GO" id="GO:0003755">
    <property type="term" value="F:peptidyl-prolyl cis-trans isomerase activity"/>
    <property type="evidence" value="ECO:0007669"/>
    <property type="project" value="UniProtKB-UniRule"/>
</dbReference>
<dbReference type="KEGG" id="pbal:CPBP_00359"/>
<dbReference type="PANTHER" id="PTHR43811">
    <property type="entry name" value="FKBP-TYPE PEPTIDYL-PROLYL CIS-TRANS ISOMERASE FKPA"/>
    <property type="match status" value="1"/>
</dbReference>
<evidence type="ECO:0000313" key="10">
    <source>
        <dbReference type="Proteomes" id="UP000594001"/>
    </source>
</evidence>
<name>A0A7L9RT60_9PROT</name>
<evidence type="ECO:0000256" key="2">
    <source>
        <dbReference type="ARBA" id="ARBA00006577"/>
    </source>
</evidence>
<reference evidence="9 10" key="1">
    <citation type="submission" date="2020-06" db="EMBL/GenBank/DDBJ databases">
        <title>The endosymbiont of the kinetoplastid Bodo saltans is a Paracaedibacter-like alpha-proteobacterium possessing a putative toxin-antitoxin system.</title>
        <authorList>
            <person name="Midha S."/>
            <person name="Rigden D.J."/>
            <person name="Siozios S."/>
            <person name="Hurst G.D.D."/>
            <person name="Jackson A.P."/>
        </authorList>
    </citation>
    <scope>NUCLEOTIDE SEQUENCE [LARGE SCALE GENOMIC DNA]</scope>
    <source>
        <strain evidence="9">Lake Konstanz</strain>
    </source>
</reference>
<dbReference type="EC" id="5.2.1.8" evidence="6"/>
<keyword evidence="7" id="KW-0732">Signal</keyword>
<proteinExistence type="inferred from homology"/>
<evidence type="ECO:0000256" key="1">
    <source>
        <dbReference type="ARBA" id="ARBA00000971"/>
    </source>
</evidence>
<dbReference type="Pfam" id="PF00254">
    <property type="entry name" value="FKBP_C"/>
    <property type="match status" value="1"/>
</dbReference>
<feature type="signal peptide" evidence="7">
    <location>
        <begin position="1"/>
        <end position="23"/>
    </location>
</feature>
<keyword evidence="3 5" id="KW-0697">Rotamase</keyword>
<evidence type="ECO:0000259" key="8">
    <source>
        <dbReference type="PROSITE" id="PS50059"/>
    </source>
</evidence>
<dbReference type="PROSITE" id="PS50059">
    <property type="entry name" value="FKBP_PPIASE"/>
    <property type="match status" value="1"/>
</dbReference>
<dbReference type="EMBL" id="CP054719">
    <property type="protein sequence ID" value="QOL19595.1"/>
    <property type="molecule type" value="Genomic_DNA"/>
</dbReference>
<feature type="domain" description="PPIase FKBP-type" evidence="8">
    <location>
        <begin position="68"/>
        <end position="156"/>
    </location>
</feature>
<dbReference type="Gene3D" id="3.10.50.40">
    <property type="match status" value="1"/>
</dbReference>
<comment type="catalytic activity">
    <reaction evidence="1 5 6">
        <text>[protein]-peptidylproline (omega=180) = [protein]-peptidylproline (omega=0)</text>
        <dbReference type="Rhea" id="RHEA:16237"/>
        <dbReference type="Rhea" id="RHEA-COMP:10747"/>
        <dbReference type="Rhea" id="RHEA-COMP:10748"/>
        <dbReference type="ChEBI" id="CHEBI:83833"/>
        <dbReference type="ChEBI" id="CHEBI:83834"/>
        <dbReference type="EC" id="5.2.1.8"/>
    </reaction>
</comment>
<evidence type="ECO:0000313" key="9">
    <source>
        <dbReference type="EMBL" id="QOL19595.1"/>
    </source>
</evidence>
<comment type="similarity">
    <text evidence="2 6">Belongs to the FKBP-type PPIase family.</text>
</comment>
<dbReference type="FunFam" id="3.10.50.40:FF:000006">
    <property type="entry name" value="Peptidyl-prolyl cis-trans isomerase"/>
    <property type="match status" value="1"/>
</dbReference>
<evidence type="ECO:0000256" key="7">
    <source>
        <dbReference type="SAM" id="SignalP"/>
    </source>
</evidence>
<organism evidence="9 10">
    <name type="scientific">Candidatus Bodocaedibacter vickermanii</name>
    <dbReference type="NCBI Taxonomy" id="2741701"/>
    <lineage>
        <taxon>Bacteria</taxon>
        <taxon>Pseudomonadati</taxon>
        <taxon>Pseudomonadota</taxon>
        <taxon>Alphaproteobacteria</taxon>
        <taxon>Holosporales</taxon>
        <taxon>Candidatus Paracaedibacteraceae</taxon>
        <taxon>Candidatus Bodocaedibacter</taxon>
    </lineage>
</organism>
<evidence type="ECO:0000256" key="3">
    <source>
        <dbReference type="ARBA" id="ARBA00023110"/>
    </source>
</evidence>